<protein>
    <submittedName>
        <fullName evidence="1">Unannotated protein</fullName>
    </submittedName>
</protein>
<accession>A0A6J7PXU9</accession>
<proteinExistence type="predicted"/>
<reference evidence="1" key="1">
    <citation type="submission" date="2020-05" db="EMBL/GenBank/DDBJ databases">
        <authorList>
            <person name="Chiriac C."/>
            <person name="Salcher M."/>
            <person name="Ghai R."/>
            <person name="Kavagutti S V."/>
        </authorList>
    </citation>
    <scope>NUCLEOTIDE SEQUENCE</scope>
</reference>
<dbReference type="AlphaFoldDB" id="A0A6J7PXU9"/>
<evidence type="ECO:0000313" key="1">
    <source>
        <dbReference type="EMBL" id="CAB5010360.1"/>
    </source>
</evidence>
<sequence>MTMKNNMKAMAVEKIPRATNAAIALKETGLCGHVAMAIGV</sequence>
<organism evidence="1">
    <name type="scientific">freshwater metagenome</name>
    <dbReference type="NCBI Taxonomy" id="449393"/>
    <lineage>
        <taxon>unclassified sequences</taxon>
        <taxon>metagenomes</taxon>
        <taxon>ecological metagenomes</taxon>
    </lineage>
</organism>
<name>A0A6J7PXU9_9ZZZZ</name>
<gene>
    <name evidence="1" type="ORF">UFOPK4065_00894</name>
</gene>
<dbReference type="EMBL" id="CAFBPE010000073">
    <property type="protein sequence ID" value="CAB5010360.1"/>
    <property type="molecule type" value="Genomic_DNA"/>
</dbReference>